<dbReference type="FunFam" id="3.40.50.300:FF:000127">
    <property type="entry name" value="Ribose import ATP-binding protein RbsA"/>
    <property type="match status" value="1"/>
</dbReference>
<keyword evidence="2" id="KW-0813">Transport</keyword>
<name>A0A5C6CAE4_9BACT</name>
<evidence type="ECO:0000256" key="3">
    <source>
        <dbReference type="ARBA" id="ARBA00022475"/>
    </source>
</evidence>
<evidence type="ECO:0000256" key="7">
    <source>
        <dbReference type="ARBA" id="ARBA00022840"/>
    </source>
</evidence>
<dbReference type="InterPro" id="IPR003439">
    <property type="entry name" value="ABC_transporter-like_ATP-bd"/>
</dbReference>
<dbReference type="CDD" id="cd03215">
    <property type="entry name" value="ABC_Carb_Monos_II"/>
    <property type="match status" value="1"/>
</dbReference>
<evidence type="ECO:0000256" key="9">
    <source>
        <dbReference type="ARBA" id="ARBA00023136"/>
    </source>
</evidence>
<proteinExistence type="predicted"/>
<keyword evidence="6" id="KW-0547">Nucleotide-binding</keyword>
<evidence type="ECO:0000313" key="12">
    <source>
        <dbReference type="Proteomes" id="UP000316304"/>
    </source>
</evidence>
<dbReference type="PROSITE" id="PS00211">
    <property type="entry name" value="ABC_TRANSPORTER_1"/>
    <property type="match status" value="1"/>
</dbReference>
<evidence type="ECO:0000256" key="5">
    <source>
        <dbReference type="ARBA" id="ARBA00022737"/>
    </source>
</evidence>
<dbReference type="PROSITE" id="PS50893">
    <property type="entry name" value="ABC_TRANSPORTER_2"/>
    <property type="match status" value="2"/>
</dbReference>
<keyword evidence="4" id="KW-0762">Sugar transport</keyword>
<keyword evidence="12" id="KW-1185">Reference proteome</keyword>
<dbReference type="RefSeq" id="WP_146596274.1">
    <property type="nucleotide sequence ID" value="NZ_SJPT01000007.1"/>
</dbReference>
<comment type="caution">
    <text evidence="11">The sequence shown here is derived from an EMBL/GenBank/DDBJ whole genome shotgun (WGS) entry which is preliminary data.</text>
</comment>
<dbReference type="SMART" id="SM00382">
    <property type="entry name" value="AAA"/>
    <property type="match status" value="2"/>
</dbReference>
<protein>
    <submittedName>
        <fullName evidence="11">Ribose import ATP-binding protein RbsA</fullName>
        <ecNumber evidence="11">3.6.3.17</ecNumber>
    </submittedName>
</protein>
<dbReference type="Proteomes" id="UP000316304">
    <property type="component" value="Unassembled WGS sequence"/>
</dbReference>
<dbReference type="SUPFAM" id="SSF52540">
    <property type="entry name" value="P-loop containing nucleoside triphosphate hydrolases"/>
    <property type="match status" value="2"/>
</dbReference>
<organism evidence="11 12">
    <name type="scientific">Novipirellula galeiformis</name>
    <dbReference type="NCBI Taxonomy" id="2528004"/>
    <lineage>
        <taxon>Bacteria</taxon>
        <taxon>Pseudomonadati</taxon>
        <taxon>Planctomycetota</taxon>
        <taxon>Planctomycetia</taxon>
        <taxon>Pirellulales</taxon>
        <taxon>Pirellulaceae</taxon>
        <taxon>Novipirellula</taxon>
    </lineage>
</organism>
<dbReference type="OrthoDB" id="9771863at2"/>
<evidence type="ECO:0000256" key="1">
    <source>
        <dbReference type="ARBA" id="ARBA00004202"/>
    </source>
</evidence>
<dbReference type="Gene3D" id="3.40.50.300">
    <property type="entry name" value="P-loop containing nucleotide triphosphate hydrolases"/>
    <property type="match status" value="2"/>
</dbReference>
<evidence type="ECO:0000256" key="8">
    <source>
        <dbReference type="ARBA" id="ARBA00022967"/>
    </source>
</evidence>
<accession>A0A5C6CAE4</accession>
<dbReference type="GO" id="GO:0005524">
    <property type="term" value="F:ATP binding"/>
    <property type="evidence" value="ECO:0007669"/>
    <property type="project" value="UniProtKB-KW"/>
</dbReference>
<keyword evidence="5" id="KW-0677">Repeat</keyword>
<evidence type="ECO:0000259" key="10">
    <source>
        <dbReference type="PROSITE" id="PS50893"/>
    </source>
</evidence>
<dbReference type="InterPro" id="IPR050107">
    <property type="entry name" value="ABC_carbohydrate_import_ATPase"/>
</dbReference>
<evidence type="ECO:0000313" key="11">
    <source>
        <dbReference type="EMBL" id="TWU21178.1"/>
    </source>
</evidence>
<dbReference type="InterPro" id="IPR017871">
    <property type="entry name" value="ABC_transporter-like_CS"/>
</dbReference>
<dbReference type="InterPro" id="IPR003593">
    <property type="entry name" value="AAA+_ATPase"/>
</dbReference>
<comment type="subcellular location">
    <subcellularLocation>
        <location evidence="1">Cell membrane</location>
        <topology evidence="1">Peripheral membrane protein</topology>
    </subcellularLocation>
</comment>
<evidence type="ECO:0000256" key="6">
    <source>
        <dbReference type="ARBA" id="ARBA00022741"/>
    </source>
</evidence>
<reference evidence="11 12" key="1">
    <citation type="submission" date="2019-02" db="EMBL/GenBank/DDBJ databases">
        <title>Deep-cultivation of Planctomycetes and their phenomic and genomic characterization uncovers novel biology.</title>
        <authorList>
            <person name="Wiegand S."/>
            <person name="Jogler M."/>
            <person name="Boedeker C."/>
            <person name="Pinto D."/>
            <person name="Vollmers J."/>
            <person name="Rivas-Marin E."/>
            <person name="Kohn T."/>
            <person name="Peeters S.H."/>
            <person name="Heuer A."/>
            <person name="Rast P."/>
            <person name="Oberbeckmann S."/>
            <person name="Bunk B."/>
            <person name="Jeske O."/>
            <person name="Meyerdierks A."/>
            <person name="Storesund J.E."/>
            <person name="Kallscheuer N."/>
            <person name="Luecker S."/>
            <person name="Lage O.M."/>
            <person name="Pohl T."/>
            <person name="Merkel B.J."/>
            <person name="Hornburger P."/>
            <person name="Mueller R.-W."/>
            <person name="Bruemmer F."/>
            <person name="Labrenz M."/>
            <person name="Spormann A.M."/>
            <person name="Op Den Camp H."/>
            <person name="Overmann J."/>
            <person name="Amann R."/>
            <person name="Jetten M.S.M."/>
            <person name="Mascher T."/>
            <person name="Medema M.H."/>
            <person name="Devos D.P."/>
            <person name="Kaster A.-K."/>
            <person name="Ovreas L."/>
            <person name="Rohde M."/>
            <person name="Galperin M.Y."/>
            <person name="Jogler C."/>
        </authorList>
    </citation>
    <scope>NUCLEOTIDE SEQUENCE [LARGE SCALE GENOMIC DNA]</scope>
    <source>
        <strain evidence="11 12">Pla52o</strain>
    </source>
</reference>
<keyword evidence="7 11" id="KW-0067">ATP-binding</keyword>
<keyword evidence="9" id="KW-0472">Membrane</keyword>
<keyword evidence="3" id="KW-1003">Cell membrane</keyword>
<dbReference type="GO" id="GO:0016887">
    <property type="term" value="F:ATP hydrolysis activity"/>
    <property type="evidence" value="ECO:0007669"/>
    <property type="project" value="InterPro"/>
</dbReference>
<keyword evidence="11" id="KW-0378">Hydrolase</keyword>
<dbReference type="PANTHER" id="PTHR43790">
    <property type="entry name" value="CARBOHYDRATE TRANSPORT ATP-BINDING PROTEIN MG119-RELATED"/>
    <property type="match status" value="1"/>
</dbReference>
<dbReference type="GO" id="GO:0005886">
    <property type="term" value="C:plasma membrane"/>
    <property type="evidence" value="ECO:0007669"/>
    <property type="project" value="UniProtKB-SubCell"/>
</dbReference>
<dbReference type="InterPro" id="IPR027417">
    <property type="entry name" value="P-loop_NTPase"/>
</dbReference>
<keyword evidence="8" id="KW-1278">Translocase</keyword>
<feature type="domain" description="ABC transporter" evidence="10">
    <location>
        <begin position="5"/>
        <end position="241"/>
    </location>
</feature>
<feature type="domain" description="ABC transporter" evidence="10">
    <location>
        <begin position="251"/>
        <end position="498"/>
    </location>
</feature>
<sequence>MSRRLSVHGLSKRYATVTVLRDVSLAVAAGEIHSLLGANGAGKSTLCKIISGLIPASAGTMTLDDQPFAPECKQDAERAGVEIVQQELNLIPTLSVAENLLLTRLPQRLGVIDSRRLERVAQSVLDRFGLTDVATDTLVGSLGVGRQQMIEIAAALARDCKLLILDEPTAALSGSEAEQLFEHLKRLRSEGVAILYISHRLDEVARLSDRVSVLRDGAFVGTHDTQSLTTDAMIGLMSGEPTTSAKPNHVCHATDAIAMRVDSINGGLVHDVSFAVKRGERLGITGLVGSGRTELLRAIFGADVASSGHLTLGNDPTPRRFRRPSEAVAAGLAMVTEDRKQDGLLQSQSIRSNTTLSSLWRRFSRAGLVRGDAERRVAEQMRDAMQTRCESVEQWVGTLSGGNQQKVAVAKWLVRDAEVFLFDEPTRGIDVGARRRIYEVFESLAREGKALVIVSSDLDELFETCDRIAVISAGRLVATFARDEWSQEKIMQASFSGYQDRLLGNPLPHESVIATPSSI</sequence>
<evidence type="ECO:0000256" key="2">
    <source>
        <dbReference type="ARBA" id="ARBA00022448"/>
    </source>
</evidence>
<gene>
    <name evidence="11" type="primary">rbsA</name>
    <name evidence="11" type="ORF">Pla52o_42120</name>
</gene>
<dbReference type="EC" id="3.6.3.17" evidence="11"/>
<dbReference type="Pfam" id="PF00005">
    <property type="entry name" value="ABC_tran"/>
    <property type="match status" value="2"/>
</dbReference>
<dbReference type="PANTHER" id="PTHR43790:SF3">
    <property type="entry name" value="D-ALLOSE IMPORT ATP-BINDING PROTEIN ALSA-RELATED"/>
    <property type="match status" value="1"/>
</dbReference>
<dbReference type="CDD" id="cd03216">
    <property type="entry name" value="ABC_Carb_Monos_I"/>
    <property type="match status" value="1"/>
</dbReference>
<evidence type="ECO:0000256" key="4">
    <source>
        <dbReference type="ARBA" id="ARBA00022597"/>
    </source>
</evidence>
<dbReference type="EMBL" id="SJPT01000007">
    <property type="protein sequence ID" value="TWU21178.1"/>
    <property type="molecule type" value="Genomic_DNA"/>
</dbReference>
<dbReference type="AlphaFoldDB" id="A0A5C6CAE4"/>